<sequence>MPVPRVIQPKSSASFGRRRLKPYFRNFDGWIHVSVINLAGKALRERCGAVFGTERDRVGYIIASSCLLPSRSTHPNPSRITGYLWSMMSSCHNLVLQVAPNGLATMPLVWPHSGETCRTKSNANSITPDIQCPFTEGHTFWGFDVPVRMRLRSLQRVVKFGNLRPTARKALIRLERMLRATPGHSGGMDPDNSRWARIASLMTCQVWMCYGLPVKMKYGCGLDKAELAEDGVAVLLHVSGLATPAATCY</sequence>
<dbReference type="Proteomes" id="UP001221757">
    <property type="component" value="Unassembled WGS sequence"/>
</dbReference>
<evidence type="ECO:0000313" key="2">
    <source>
        <dbReference type="Proteomes" id="UP001221757"/>
    </source>
</evidence>
<reference evidence="1" key="1">
    <citation type="submission" date="2023-03" db="EMBL/GenBank/DDBJ databases">
        <title>Massive genome expansion in bonnet fungi (Mycena s.s.) driven by repeated elements and novel gene families across ecological guilds.</title>
        <authorList>
            <consortium name="Lawrence Berkeley National Laboratory"/>
            <person name="Harder C.B."/>
            <person name="Miyauchi S."/>
            <person name="Viragh M."/>
            <person name="Kuo A."/>
            <person name="Thoen E."/>
            <person name="Andreopoulos B."/>
            <person name="Lu D."/>
            <person name="Skrede I."/>
            <person name="Drula E."/>
            <person name="Henrissat B."/>
            <person name="Morin E."/>
            <person name="Kohler A."/>
            <person name="Barry K."/>
            <person name="LaButti K."/>
            <person name="Morin E."/>
            <person name="Salamov A."/>
            <person name="Lipzen A."/>
            <person name="Mereny Z."/>
            <person name="Hegedus B."/>
            <person name="Baldrian P."/>
            <person name="Stursova M."/>
            <person name="Weitz H."/>
            <person name="Taylor A."/>
            <person name="Grigoriev I.V."/>
            <person name="Nagy L.G."/>
            <person name="Martin F."/>
            <person name="Kauserud H."/>
        </authorList>
    </citation>
    <scope>NUCLEOTIDE SEQUENCE</scope>
    <source>
        <strain evidence="1">CBHHK067</strain>
    </source>
</reference>
<dbReference type="EMBL" id="JARKIE010000104">
    <property type="protein sequence ID" value="KAJ7683855.1"/>
    <property type="molecule type" value="Genomic_DNA"/>
</dbReference>
<proteinExistence type="predicted"/>
<protein>
    <submittedName>
        <fullName evidence="1">Uncharacterized protein</fullName>
    </submittedName>
</protein>
<gene>
    <name evidence="1" type="ORF">B0H17DRAFT_1181491</name>
</gene>
<accession>A0AAD7DBU1</accession>
<evidence type="ECO:0000313" key="1">
    <source>
        <dbReference type="EMBL" id="KAJ7683855.1"/>
    </source>
</evidence>
<comment type="caution">
    <text evidence="1">The sequence shown here is derived from an EMBL/GenBank/DDBJ whole genome shotgun (WGS) entry which is preliminary data.</text>
</comment>
<name>A0AAD7DBU1_MYCRO</name>
<dbReference type="AlphaFoldDB" id="A0AAD7DBU1"/>
<organism evidence="1 2">
    <name type="scientific">Mycena rosella</name>
    <name type="common">Pink bonnet</name>
    <name type="synonym">Agaricus rosellus</name>
    <dbReference type="NCBI Taxonomy" id="1033263"/>
    <lineage>
        <taxon>Eukaryota</taxon>
        <taxon>Fungi</taxon>
        <taxon>Dikarya</taxon>
        <taxon>Basidiomycota</taxon>
        <taxon>Agaricomycotina</taxon>
        <taxon>Agaricomycetes</taxon>
        <taxon>Agaricomycetidae</taxon>
        <taxon>Agaricales</taxon>
        <taxon>Marasmiineae</taxon>
        <taxon>Mycenaceae</taxon>
        <taxon>Mycena</taxon>
    </lineage>
</organism>
<keyword evidence="2" id="KW-1185">Reference proteome</keyword>